<dbReference type="InterPro" id="IPR028055">
    <property type="entry name" value="YidC/Oxa/ALB_C"/>
</dbReference>
<evidence type="ECO:0000256" key="8">
    <source>
        <dbReference type="ARBA" id="ARBA00023186"/>
    </source>
</evidence>
<evidence type="ECO:0000256" key="3">
    <source>
        <dbReference type="ARBA" id="ARBA00022475"/>
    </source>
</evidence>
<dbReference type="eggNOG" id="COG0706">
    <property type="taxonomic scope" value="Bacteria"/>
</dbReference>
<accession>H1D344</accession>
<evidence type="ECO:0000313" key="13">
    <source>
        <dbReference type="EMBL" id="EHO62017.1"/>
    </source>
</evidence>
<dbReference type="PATRIC" id="fig|742743.3.peg.2052"/>
<feature type="region of interest" description="Disordered" evidence="10">
    <location>
        <begin position="265"/>
        <end position="331"/>
    </location>
</feature>
<evidence type="ECO:0000313" key="14">
    <source>
        <dbReference type="Proteomes" id="UP000003277"/>
    </source>
</evidence>
<dbReference type="GO" id="GO:0032977">
    <property type="term" value="F:membrane insertase activity"/>
    <property type="evidence" value="ECO:0007669"/>
    <property type="project" value="InterPro"/>
</dbReference>
<organism evidence="13 14">
    <name type="scientific">Dialister succinatiphilus YIT 11850</name>
    <dbReference type="NCBI Taxonomy" id="742743"/>
    <lineage>
        <taxon>Bacteria</taxon>
        <taxon>Bacillati</taxon>
        <taxon>Bacillota</taxon>
        <taxon>Negativicutes</taxon>
        <taxon>Veillonellales</taxon>
        <taxon>Veillonellaceae</taxon>
        <taxon>Dialister</taxon>
    </lineage>
</organism>
<dbReference type="InterPro" id="IPR047196">
    <property type="entry name" value="YidC_ALB_C"/>
</dbReference>
<evidence type="ECO:0000256" key="9">
    <source>
        <dbReference type="RuleBase" id="RU003945"/>
    </source>
</evidence>
<dbReference type="EMBL" id="ADLT01000076">
    <property type="protein sequence ID" value="EHO62017.1"/>
    <property type="molecule type" value="Genomic_DNA"/>
</dbReference>
<evidence type="ECO:0000256" key="5">
    <source>
        <dbReference type="ARBA" id="ARBA00022927"/>
    </source>
</evidence>
<comment type="caution">
    <text evidence="13">The sequence shown here is derived from an EMBL/GenBank/DDBJ whole genome shotgun (WGS) entry which is preliminary data.</text>
</comment>
<dbReference type="PANTHER" id="PTHR12428:SF65">
    <property type="entry name" value="CYTOCHROME C OXIDASE ASSEMBLY PROTEIN COX18, MITOCHONDRIAL"/>
    <property type="match status" value="1"/>
</dbReference>
<dbReference type="PANTHER" id="PTHR12428">
    <property type="entry name" value="OXA1"/>
    <property type="match status" value="1"/>
</dbReference>
<keyword evidence="14" id="KW-1185">Reference proteome</keyword>
<evidence type="ECO:0000256" key="11">
    <source>
        <dbReference type="SAM" id="Phobius"/>
    </source>
</evidence>
<keyword evidence="5" id="KW-0653">Protein transport</keyword>
<evidence type="ECO:0000256" key="10">
    <source>
        <dbReference type="SAM" id="MobiDB-lite"/>
    </source>
</evidence>
<dbReference type="Proteomes" id="UP000003277">
    <property type="component" value="Unassembled WGS sequence"/>
</dbReference>
<evidence type="ECO:0000256" key="7">
    <source>
        <dbReference type="ARBA" id="ARBA00023136"/>
    </source>
</evidence>
<sequence length="331" mass="37361">MSDFQIPLLSSLVGFLADIMRVCLEYAYKLTDDLGFPSYGIAIIVLTIIIKTALLPLAVKQIKSMKAMQEIQPLMQQVQKKYKNDPKKLREEMGKLYKEHGANPMSGCLPLLIQMPFLVSIYYALQGFPYDPAHESFLWLESLAVPDSTYILPILSAASTFVISWQTTPKDAPGNQKTMLLVMPLMIGWMSLNFPSGLVIYWIVVNLYQLVQQTIMFREEMAERFKGSKPKKGVVTVHGDVQQENLKETKKKKVIRKRVIRKVVRKKDDGPEAHKEENKEASAEKDAPSADSVKEEKKSSAADTPSREETVKTEPSDTKESKDSGEAEDKK</sequence>
<keyword evidence="3" id="KW-1003">Cell membrane</keyword>
<dbReference type="GO" id="GO:0005886">
    <property type="term" value="C:plasma membrane"/>
    <property type="evidence" value="ECO:0007669"/>
    <property type="project" value="UniProtKB-SubCell"/>
</dbReference>
<proteinExistence type="inferred from homology"/>
<dbReference type="HOGENOM" id="CLU_036138_4_1_9"/>
<comment type="subcellular location">
    <subcellularLocation>
        <location evidence="1">Cell membrane</location>
        <topology evidence="1">Multi-pass membrane protein</topology>
    </subcellularLocation>
    <subcellularLocation>
        <location evidence="9">Membrane</location>
        <topology evidence="9">Multi-pass membrane protein</topology>
    </subcellularLocation>
</comment>
<dbReference type="PRINTS" id="PR00701">
    <property type="entry name" value="60KDINNERMP"/>
</dbReference>
<feature type="transmembrane region" description="Helical" evidence="11">
    <location>
        <begin position="108"/>
        <end position="130"/>
    </location>
</feature>
<gene>
    <name evidence="13" type="ORF">HMPREF9453_02032</name>
</gene>
<dbReference type="InterPro" id="IPR001708">
    <property type="entry name" value="YidC/ALB3/OXA1/COX18"/>
</dbReference>
<feature type="transmembrane region" description="Helical" evidence="11">
    <location>
        <begin position="180"/>
        <end position="204"/>
    </location>
</feature>
<dbReference type="GO" id="GO:0015031">
    <property type="term" value="P:protein transport"/>
    <property type="evidence" value="ECO:0007669"/>
    <property type="project" value="UniProtKB-KW"/>
</dbReference>
<evidence type="ECO:0000256" key="2">
    <source>
        <dbReference type="ARBA" id="ARBA00022448"/>
    </source>
</evidence>
<keyword evidence="7 11" id="KW-0472">Membrane</keyword>
<feature type="compositionally biased region" description="Basic and acidic residues" evidence="10">
    <location>
        <begin position="266"/>
        <end position="331"/>
    </location>
</feature>
<keyword evidence="8" id="KW-0143">Chaperone</keyword>
<dbReference type="STRING" id="742743.HMPREF9453_02032"/>
<keyword evidence="4 9" id="KW-0812">Transmembrane</keyword>
<reference evidence="13 14" key="1">
    <citation type="submission" date="2011-11" db="EMBL/GenBank/DDBJ databases">
        <title>The Genome Sequence of Dialister succinatiphilus YIT 11850.</title>
        <authorList>
            <consortium name="The Broad Institute Genome Sequencing Platform"/>
            <person name="Earl A."/>
            <person name="Ward D."/>
            <person name="Feldgarden M."/>
            <person name="Gevers D."/>
            <person name="Morotomi M."/>
            <person name="Young S.K."/>
            <person name="Zeng Q."/>
            <person name="Gargeya S."/>
            <person name="Fitzgerald M."/>
            <person name="Haas B."/>
            <person name="Abouelleil A."/>
            <person name="Alvarado L."/>
            <person name="Arachchi H.M."/>
            <person name="Berlin A."/>
            <person name="Brown A."/>
            <person name="Chapman S.B."/>
            <person name="Dunbar C."/>
            <person name="Gearin G."/>
            <person name="Goldberg J."/>
            <person name="Griggs A."/>
            <person name="Gujja S."/>
            <person name="Heiman D."/>
            <person name="Howarth C."/>
            <person name="Lui A."/>
            <person name="MacDonald P.J.P."/>
            <person name="Montmayeur A."/>
            <person name="Murphy C."/>
            <person name="Neiman D."/>
            <person name="Pearson M."/>
            <person name="Priest M."/>
            <person name="Roberts A."/>
            <person name="Saif S."/>
            <person name="Shea T."/>
            <person name="Sisk P."/>
            <person name="Stolte C."/>
            <person name="Sykes S."/>
            <person name="Wortman J."/>
            <person name="Nusbaum C."/>
            <person name="Birren B."/>
        </authorList>
    </citation>
    <scope>NUCLEOTIDE SEQUENCE [LARGE SCALE GENOMIC DNA]</scope>
    <source>
        <strain evidence="13 14">YIT 11850</strain>
    </source>
</reference>
<feature type="transmembrane region" description="Helical" evidence="11">
    <location>
        <begin position="37"/>
        <end position="59"/>
    </location>
</feature>
<dbReference type="AlphaFoldDB" id="H1D344"/>
<dbReference type="RefSeq" id="WP_008860523.1">
    <property type="nucleotide sequence ID" value="NZ_JH591190.1"/>
</dbReference>
<evidence type="ECO:0000256" key="4">
    <source>
        <dbReference type="ARBA" id="ARBA00022692"/>
    </source>
</evidence>
<evidence type="ECO:0000256" key="6">
    <source>
        <dbReference type="ARBA" id="ARBA00022989"/>
    </source>
</evidence>
<dbReference type="NCBIfam" id="TIGR03592">
    <property type="entry name" value="yidC_oxa1_cterm"/>
    <property type="match status" value="1"/>
</dbReference>
<evidence type="ECO:0000256" key="1">
    <source>
        <dbReference type="ARBA" id="ARBA00004651"/>
    </source>
</evidence>
<comment type="similarity">
    <text evidence="9">Belongs to the OXA1/ALB3/YidC family.</text>
</comment>
<keyword evidence="2" id="KW-0813">Transport</keyword>
<feature type="domain" description="Membrane insertase YidC/Oxa/ALB C-terminal" evidence="12">
    <location>
        <begin position="39"/>
        <end position="216"/>
    </location>
</feature>
<dbReference type="CDD" id="cd20070">
    <property type="entry name" value="5TM_YidC_Alb3"/>
    <property type="match status" value="1"/>
</dbReference>
<protein>
    <submittedName>
        <fullName evidence="13">YidC/Oxa1 family membrane protein insertase</fullName>
    </submittedName>
</protein>
<dbReference type="OrthoDB" id="9780552at2"/>
<name>H1D344_9FIRM</name>
<evidence type="ECO:0000259" key="12">
    <source>
        <dbReference type="Pfam" id="PF02096"/>
    </source>
</evidence>
<dbReference type="GO" id="GO:0051205">
    <property type="term" value="P:protein insertion into membrane"/>
    <property type="evidence" value="ECO:0007669"/>
    <property type="project" value="TreeGrafter"/>
</dbReference>
<dbReference type="Pfam" id="PF02096">
    <property type="entry name" value="60KD_IMP"/>
    <property type="match status" value="1"/>
</dbReference>
<keyword evidence="6 11" id="KW-1133">Transmembrane helix</keyword>